<feature type="region of interest" description="Disordered" evidence="1">
    <location>
        <begin position="34"/>
        <end position="60"/>
    </location>
</feature>
<dbReference type="EMBL" id="MN079557">
    <property type="protein sequence ID" value="QEA07982.1"/>
    <property type="molecule type" value="Genomic_DNA"/>
</dbReference>
<gene>
    <name evidence="2" type="ORF">KBTEX_04348</name>
</gene>
<proteinExistence type="predicted"/>
<evidence type="ECO:0000313" key="2">
    <source>
        <dbReference type="EMBL" id="QEA07982.1"/>
    </source>
</evidence>
<accession>A0A5B8RJT6</accession>
<dbReference type="AlphaFoldDB" id="A0A5B8RJT6"/>
<protein>
    <submittedName>
        <fullName evidence="2">Uncharacterized protein</fullName>
    </submittedName>
</protein>
<evidence type="ECO:0000256" key="1">
    <source>
        <dbReference type="SAM" id="MobiDB-lite"/>
    </source>
</evidence>
<sequence length="106" mass="11094">MQIPAIPRILRQGLVGVQAHAAVTGKVLCHRGHAGAAHAPDECRGQSGDGPGGVRQGAVADHRAQAVVDVDHRPQPEVHARAEQLCRAEPAKLLGDGLRLRGFALP</sequence>
<name>A0A5B8RJT6_9ZZZZ</name>
<organism evidence="2">
    <name type="scientific">uncultured organism</name>
    <dbReference type="NCBI Taxonomy" id="155900"/>
    <lineage>
        <taxon>unclassified sequences</taxon>
        <taxon>environmental samples</taxon>
    </lineage>
</organism>
<reference evidence="2" key="1">
    <citation type="submission" date="2019-06" db="EMBL/GenBank/DDBJ databases">
        <authorList>
            <person name="Murdoch R.W."/>
            <person name="Fathepure B."/>
        </authorList>
    </citation>
    <scope>NUCLEOTIDE SEQUENCE</scope>
</reference>